<protein>
    <recommendedName>
        <fullName evidence="4">Periplasmic protein-like protein</fullName>
    </recommendedName>
</protein>
<accession>A0A1G8KNQ7</accession>
<reference evidence="3" key="1">
    <citation type="submission" date="2016-10" db="EMBL/GenBank/DDBJ databases">
        <authorList>
            <person name="Varghese N."/>
            <person name="Submissions S."/>
        </authorList>
    </citation>
    <scope>NUCLEOTIDE SEQUENCE [LARGE SCALE GENOMIC DNA]</scope>
    <source>
        <strain evidence="3">CCM 7469</strain>
    </source>
</reference>
<dbReference type="SUPFAM" id="SSF52096">
    <property type="entry name" value="ClpP/crotonase"/>
    <property type="match status" value="1"/>
</dbReference>
<evidence type="ECO:0000256" key="1">
    <source>
        <dbReference type="SAM" id="SignalP"/>
    </source>
</evidence>
<dbReference type="STRING" id="428992.SAMN05216272_109160"/>
<evidence type="ECO:0000313" key="2">
    <source>
        <dbReference type="EMBL" id="SDI45037.1"/>
    </source>
</evidence>
<dbReference type="AlphaFoldDB" id="A0A1G8KNQ7"/>
<feature type="signal peptide" evidence="1">
    <location>
        <begin position="1"/>
        <end position="23"/>
    </location>
</feature>
<keyword evidence="3" id="KW-1185">Reference proteome</keyword>
<dbReference type="OrthoDB" id="6987066at2"/>
<proteinExistence type="predicted"/>
<keyword evidence="1" id="KW-0732">Signal</keyword>
<evidence type="ECO:0008006" key="4">
    <source>
        <dbReference type="Google" id="ProtNLM"/>
    </source>
</evidence>
<organism evidence="2 3">
    <name type="scientific">Pseudomonas panipatensis</name>
    <dbReference type="NCBI Taxonomy" id="428992"/>
    <lineage>
        <taxon>Bacteria</taxon>
        <taxon>Pseudomonadati</taxon>
        <taxon>Pseudomonadota</taxon>
        <taxon>Gammaproteobacteria</taxon>
        <taxon>Pseudomonadales</taxon>
        <taxon>Pseudomonadaceae</taxon>
        <taxon>Pseudomonas</taxon>
    </lineage>
</organism>
<dbReference type="EMBL" id="FNDS01000009">
    <property type="protein sequence ID" value="SDI45037.1"/>
    <property type="molecule type" value="Genomic_DNA"/>
</dbReference>
<sequence>MTTATVRACLLGIALLFSAMAHARVEVQAVQNKTLGQTLAVRVTEDIAPGDYQLLLEGLKKNPGKFASKVALLDSIGGSLAEAIKMGRLLREAGFDAWVPSNGVCQGTCVYLLAAGRTRQVRGYVGLHRPYFPNGDSSLADAAGGSRYSPEAYFREMDIAPSLLEDMARIEPGRMHVLSAAELTRYRLD</sequence>
<dbReference type="Proteomes" id="UP000199636">
    <property type="component" value="Unassembled WGS sequence"/>
</dbReference>
<dbReference type="InterPro" id="IPR029045">
    <property type="entry name" value="ClpP/crotonase-like_dom_sf"/>
</dbReference>
<gene>
    <name evidence="2" type="ORF">SAMN05216272_109160</name>
</gene>
<evidence type="ECO:0000313" key="3">
    <source>
        <dbReference type="Proteomes" id="UP000199636"/>
    </source>
</evidence>
<feature type="chain" id="PRO_5011741526" description="Periplasmic protein-like protein" evidence="1">
    <location>
        <begin position="24"/>
        <end position="189"/>
    </location>
</feature>
<name>A0A1G8KNQ7_9PSED</name>
<dbReference type="RefSeq" id="WP_090265858.1">
    <property type="nucleotide sequence ID" value="NZ_FNDS01000009.1"/>
</dbReference>